<protein>
    <recommendedName>
        <fullName evidence="3">Alginate lyase 2 domain-containing protein</fullName>
    </recommendedName>
</protein>
<organism evidence="4 5">
    <name type="scientific">Cylindrodendrum hubeiense</name>
    <dbReference type="NCBI Taxonomy" id="595255"/>
    <lineage>
        <taxon>Eukaryota</taxon>
        <taxon>Fungi</taxon>
        <taxon>Dikarya</taxon>
        <taxon>Ascomycota</taxon>
        <taxon>Pezizomycotina</taxon>
        <taxon>Sordariomycetes</taxon>
        <taxon>Hypocreomycetidae</taxon>
        <taxon>Hypocreales</taxon>
        <taxon>Nectriaceae</taxon>
        <taxon>Cylindrodendrum</taxon>
    </lineage>
</organism>
<evidence type="ECO:0000313" key="5">
    <source>
        <dbReference type="Proteomes" id="UP000722485"/>
    </source>
</evidence>
<evidence type="ECO:0000256" key="2">
    <source>
        <dbReference type="SAM" id="SignalP"/>
    </source>
</evidence>
<evidence type="ECO:0000256" key="1">
    <source>
        <dbReference type="SAM" id="MobiDB-lite"/>
    </source>
</evidence>
<dbReference type="Gene3D" id="2.60.120.200">
    <property type="match status" value="1"/>
</dbReference>
<comment type="caution">
    <text evidence="4">The sequence shown here is derived from an EMBL/GenBank/DDBJ whole genome shotgun (WGS) entry which is preliminary data.</text>
</comment>
<evidence type="ECO:0000259" key="3">
    <source>
        <dbReference type="Pfam" id="PF08787"/>
    </source>
</evidence>
<feature type="compositionally biased region" description="Low complexity" evidence="1">
    <location>
        <begin position="257"/>
        <end position="267"/>
    </location>
</feature>
<dbReference type="SUPFAM" id="SSF49899">
    <property type="entry name" value="Concanavalin A-like lectins/glucanases"/>
    <property type="match status" value="1"/>
</dbReference>
<proteinExistence type="predicted"/>
<dbReference type="Proteomes" id="UP000722485">
    <property type="component" value="Unassembled WGS sequence"/>
</dbReference>
<dbReference type="InterPro" id="IPR014895">
    <property type="entry name" value="Alginate_lyase_2"/>
</dbReference>
<reference evidence="4" key="1">
    <citation type="submission" date="2020-03" db="EMBL/GenBank/DDBJ databases">
        <title>Draft Genome Sequence of Cylindrodendrum hubeiense.</title>
        <authorList>
            <person name="Buettner E."/>
            <person name="Kellner H."/>
        </authorList>
    </citation>
    <scope>NUCLEOTIDE SEQUENCE</scope>
    <source>
        <strain evidence="4">IHI 201604</strain>
    </source>
</reference>
<feature type="compositionally biased region" description="Low complexity" evidence="1">
    <location>
        <begin position="274"/>
        <end position="287"/>
    </location>
</feature>
<keyword evidence="5" id="KW-1185">Reference proteome</keyword>
<keyword evidence="2" id="KW-0732">Signal</keyword>
<feature type="compositionally biased region" description="Polar residues" evidence="1">
    <location>
        <begin position="288"/>
        <end position="304"/>
    </location>
</feature>
<dbReference type="InterPro" id="IPR013320">
    <property type="entry name" value="ConA-like_dom_sf"/>
</dbReference>
<evidence type="ECO:0000313" key="4">
    <source>
        <dbReference type="EMBL" id="KAF7557988.1"/>
    </source>
</evidence>
<gene>
    <name evidence="4" type="ORF">G7Z17_g226</name>
</gene>
<feature type="signal peptide" evidence="2">
    <location>
        <begin position="1"/>
        <end position="25"/>
    </location>
</feature>
<dbReference type="AlphaFoldDB" id="A0A9P5LMK7"/>
<feature type="domain" description="Alginate lyase 2" evidence="3">
    <location>
        <begin position="36"/>
        <end position="249"/>
    </location>
</feature>
<name>A0A9P5LMK7_9HYPO</name>
<feature type="region of interest" description="Disordered" evidence="1">
    <location>
        <begin position="251"/>
        <end position="346"/>
    </location>
</feature>
<feature type="compositionally biased region" description="Low complexity" evidence="1">
    <location>
        <begin position="305"/>
        <end position="341"/>
    </location>
</feature>
<sequence length="442" mass="47506">MAIRHFIQPAIMPFLLLGSMPVIAALDSSCAPGGNFDLSKWKLQMPTGSEGSPDTISSSELQGCSGYKDSEYFYTNGDDGSLVMKVPGGPDTSDCVTTPNSKHCRTELREDDPSSWSPLSSYNRLFADLVVTENDGSVCIGQIHIDDSISSKPVAELYYSSSGALAMGVQTCRTCSQQRADIGNVAKGERFTYEIRYENGELSVSINGDAFKTLDTFELDSPDSYFKAGNYNQGDGPTEVHFFTIRVSHTEGDEVGSSSTVESQPSSTKEVQLSSTEATEPTSTEVTQPSSTEATNPVSTEVIQPSSTLVTLPSSTYTPQATPTTPTQSTPTDPESTDSPTCAGAPSIASDSTVNLRLFTESNCCSAIQTMKIGSLNNCHNSSNPFQSFYEAVGSSMFGRNIRVYTYTGKDCSGTESSFKLTNQVQCWSSGATWNSFKIARR</sequence>
<dbReference type="OrthoDB" id="77013at2759"/>
<dbReference type="Pfam" id="PF08787">
    <property type="entry name" value="Alginate_lyase2"/>
    <property type="match status" value="1"/>
</dbReference>
<feature type="chain" id="PRO_5040273112" description="Alginate lyase 2 domain-containing protein" evidence="2">
    <location>
        <begin position="26"/>
        <end position="442"/>
    </location>
</feature>
<dbReference type="EMBL" id="JAANBB010000002">
    <property type="protein sequence ID" value="KAF7557988.1"/>
    <property type="molecule type" value="Genomic_DNA"/>
</dbReference>
<accession>A0A9P5LMK7</accession>